<comment type="subcellular location">
    <subcellularLocation>
        <location evidence="5">Nucleus</location>
    </subcellularLocation>
</comment>
<keyword evidence="5" id="KW-0378">Hydrolase</keyword>
<keyword evidence="1 5" id="KW-0227">DNA damage</keyword>
<dbReference type="GO" id="GO:0005634">
    <property type="term" value="C:nucleus"/>
    <property type="evidence" value="ECO:0007669"/>
    <property type="project" value="UniProtKB-SubCell"/>
</dbReference>
<dbReference type="InterPro" id="IPR027238">
    <property type="entry name" value="RuvB-like"/>
</dbReference>
<dbReference type="STRING" id="47428.A0A284RXH0"/>
<keyword evidence="5" id="KW-0067">ATP-binding</keyword>
<evidence type="ECO:0000256" key="4">
    <source>
        <dbReference type="ARBA" id="ARBA00023204"/>
    </source>
</evidence>
<protein>
    <recommendedName>
        <fullName evidence="5">RuvB-like helicase</fullName>
        <ecNumber evidence="5">3.6.4.12</ecNumber>
    </recommendedName>
</protein>
<dbReference type="Proteomes" id="UP000219338">
    <property type="component" value="Unassembled WGS sequence"/>
</dbReference>
<dbReference type="OMA" id="CKTIRVR"/>
<dbReference type="AlphaFoldDB" id="A0A284RXH0"/>
<dbReference type="GO" id="GO:0016887">
    <property type="term" value="F:ATP hydrolysis activity"/>
    <property type="evidence" value="ECO:0007669"/>
    <property type="project" value="RHEA"/>
</dbReference>
<dbReference type="EMBL" id="FUEG01000020">
    <property type="protein sequence ID" value="SJL13443.1"/>
    <property type="molecule type" value="Genomic_DNA"/>
</dbReference>
<comment type="similarity">
    <text evidence="5">Belongs to the RuvB family.</text>
</comment>
<keyword evidence="5" id="KW-0347">Helicase</keyword>
<keyword evidence="4 5" id="KW-0234">DNA repair</keyword>
<evidence type="ECO:0000256" key="5">
    <source>
        <dbReference type="RuleBase" id="RU363048"/>
    </source>
</evidence>
<name>A0A284RXH0_ARMOS</name>
<comment type="function">
    <text evidence="5">DNA helicase participates in several chromatin remodeling complexes, including the SWR1 and the INO80 complexes.</text>
</comment>
<organism evidence="7 8">
    <name type="scientific">Armillaria ostoyae</name>
    <name type="common">Armillaria root rot fungus</name>
    <dbReference type="NCBI Taxonomy" id="47428"/>
    <lineage>
        <taxon>Eukaryota</taxon>
        <taxon>Fungi</taxon>
        <taxon>Dikarya</taxon>
        <taxon>Basidiomycota</taxon>
        <taxon>Agaricomycotina</taxon>
        <taxon>Agaricomycetes</taxon>
        <taxon>Agaricomycetidae</taxon>
        <taxon>Agaricales</taxon>
        <taxon>Marasmiineae</taxon>
        <taxon>Physalacriaceae</taxon>
        <taxon>Armillaria</taxon>
    </lineage>
</organism>
<dbReference type="GO" id="GO:0006325">
    <property type="term" value="P:chromatin organization"/>
    <property type="evidence" value="ECO:0007669"/>
    <property type="project" value="UniProtKB-KW"/>
</dbReference>
<evidence type="ECO:0000256" key="1">
    <source>
        <dbReference type="ARBA" id="ARBA00022763"/>
    </source>
</evidence>
<reference evidence="8" key="1">
    <citation type="journal article" date="2017" name="Nat. Ecol. Evol.">
        <title>Genome expansion and lineage-specific genetic innovations in the forest pathogenic fungi Armillaria.</title>
        <authorList>
            <person name="Sipos G."/>
            <person name="Prasanna A.N."/>
            <person name="Walter M.C."/>
            <person name="O'Connor E."/>
            <person name="Balint B."/>
            <person name="Krizsan K."/>
            <person name="Kiss B."/>
            <person name="Hess J."/>
            <person name="Varga T."/>
            <person name="Slot J."/>
            <person name="Riley R."/>
            <person name="Boka B."/>
            <person name="Rigling D."/>
            <person name="Barry K."/>
            <person name="Lee J."/>
            <person name="Mihaltcheva S."/>
            <person name="LaButti K."/>
            <person name="Lipzen A."/>
            <person name="Waldron R."/>
            <person name="Moloney N.M."/>
            <person name="Sperisen C."/>
            <person name="Kredics L."/>
            <person name="Vagvoelgyi C."/>
            <person name="Patrignani A."/>
            <person name="Fitzpatrick D."/>
            <person name="Nagy I."/>
            <person name="Doyle S."/>
            <person name="Anderson J.B."/>
            <person name="Grigoriev I.V."/>
            <person name="Gueldener U."/>
            <person name="Muensterkoetter M."/>
            <person name="Nagy L.G."/>
        </authorList>
    </citation>
    <scope>NUCLEOTIDE SEQUENCE [LARGE SCALE GENOMIC DNA]</scope>
    <source>
        <strain evidence="8">C18/9</strain>
    </source>
</reference>
<keyword evidence="8" id="KW-1185">Reference proteome</keyword>
<evidence type="ECO:0000313" key="7">
    <source>
        <dbReference type="EMBL" id="SJL13443.1"/>
    </source>
</evidence>
<dbReference type="GO" id="GO:0005524">
    <property type="term" value="F:ATP binding"/>
    <property type="evidence" value="ECO:0007669"/>
    <property type="project" value="UniProtKB-KW"/>
</dbReference>
<gene>
    <name evidence="7" type="ORF">ARMOST_16887</name>
</gene>
<dbReference type="OrthoDB" id="10060499at2759"/>
<evidence type="ECO:0000256" key="3">
    <source>
        <dbReference type="ARBA" id="ARBA00023163"/>
    </source>
</evidence>
<evidence type="ECO:0000313" key="8">
    <source>
        <dbReference type="Proteomes" id="UP000219338"/>
    </source>
</evidence>
<keyword evidence="2 5" id="KW-0805">Transcription regulation</keyword>
<accession>A0A284RXH0</accession>
<dbReference type="GO" id="GO:0006281">
    <property type="term" value="P:DNA repair"/>
    <property type="evidence" value="ECO:0007669"/>
    <property type="project" value="UniProtKB-KW"/>
</dbReference>
<keyword evidence="5" id="KW-0547">Nucleotide-binding</keyword>
<dbReference type="InterPro" id="IPR010339">
    <property type="entry name" value="TIP49_P-loop"/>
</dbReference>
<sequence>MTRQHLLLHHDHGKDVRTLGYHQDGPERIGVHSHIHGLGLDDRLEPTANSQGMAGQARARKAAGMILKMVQEGRIAGRVILFAWPSSTGIAQTLGLDVPFTTTAANEMFSLSMSKTKALTQAF</sequence>
<keyword evidence="5" id="KW-0539">Nucleus</keyword>
<proteinExistence type="inferred from homology"/>
<dbReference type="InterPro" id="IPR027417">
    <property type="entry name" value="P-loop_NTPase"/>
</dbReference>
<feature type="domain" description="TIP49 P-loop" evidence="6">
    <location>
        <begin position="28"/>
        <end position="123"/>
    </location>
</feature>
<dbReference type="GO" id="GO:0003678">
    <property type="term" value="F:DNA helicase activity"/>
    <property type="evidence" value="ECO:0007669"/>
    <property type="project" value="UniProtKB-EC"/>
</dbReference>
<keyword evidence="5" id="KW-0156">Chromatin regulator</keyword>
<dbReference type="PANTHER" id="PTHR11093">
    <property type="entry name" value="RUVB-RELATED REPTIN AND PONTIN"/>
    <property type="match status" value="1"/>
</dbReference>
<keyword evidence="3 5" id="KW-0804">Transcription</keyword>
<dbReference type="EC" id="3.6.4.12" evidence="5"/>
<evidence type="ECO:0000259" key="6">
    <source>
        <dbReference type="Pfam" id="PF06068"/>
    </source>
</evidence>
<evidence type="ECO:0000256" key="2">
    <source>
        <dbReference type="ARBA" id="ARBA00023015"/>
    </source>
</evidence>
<dbReference type="Gene3D" id="3.40.50.300">
    <property type="entry name" value="P-loop containing nucleotide triphosphate hydrolases"/>
    <property type="match status" value="1"/>
</dbReference>
<comment type="catalytic activity">
    <reaction evidence="5">
        <text>ATP + H2O = ADP + phosphate + H(+)</text>
        <dbReference type="Rhea" id="RHEA:13065"/>
        <dbReference type="ChEBI" id="CHEBI:15377"/>
        <dbReference type="ChEBI" id="CHEBI:15378"/>
        <dbReference type="ChEBI" id="CHEBI:30616"/>
        <dbReference type="ChEBI" id="CHEBI:43474"/>
        <dbReference type="ChEBI" id="CHEBI:456216"/>
        <dbReference type="EC" id="3.6.4.12"/>
    </reaction>
</comment>
<dbReference type="Pfam" id="PF06068">
    <property type="entry name" value="TIP49"/>
    <property type="match status" value="1"/>
</dbReference>